<dbReference type="EMBL" id="FNTL01000004">
    <property type="protein sequence ID" value="SEC42230.1"/>
    <property type="molecule type" value="Genomic_DNA"/>
</dbReference>
<dbReference type="AlphaFoldDB" id="A0A1H4SDW4"/>
<proteinExistence type="predicted"/>
<reference evidence="2" key="1">
    <citation type="submission" date="2016-10" db="EMBL/GenBank/DDBJ databases">
        <authorList>
            <person name="Varghese N."/>
        </authorList>
    </citation>
    <scope>NUCLEOTIDE SEQUENCE [LARGE SCALE GENOMIC DNA]</scope>
    <source>
        <strain evidence="2">DSM 44719</strain>
    </source>
</reference>
<evidence type="ECO:0000313" key="1">
    <source>
        <dbReference type="EMBL" id="SEC42230.1"/>
    </source>
</evidence>
<gene>
    <name evidence="1" type="ORF">SAMN04490220_1603</name>
</gene>
<evidence type="ECO:0000313" key="2">
    <source>
        <dbReference type="Proteomes" id="UP000183407"/>
    </source>
</evidence>
<dbReference type="RefSeq" id="WP_073360472.1">
    <property type="nucleotide sequence ID" value="NZ_FNTL01000004.1"/>
</dbReference>
<name>A0A1H4SDW4_RHOJO</name>
<sequence length="338" mass="37391">MQFAAGVRLDPNSSLGQWVWSVDLDVGGALSCDDFLDRDQGVAVVRAVRVLERMADGSLLFPARTAWAVATPGSRKRRGEALTCQGANGRIAAFTAWLNDYPARTRPNDPHGPVHVNRFRRTLAWHIARLPGGRVALALQYGHLRASTVTDCYAGRARDGLRRILDIETARAMADYLDSVADRLHHGEHVSGPAARRLISAATGAQLRFEGMFLTSTQARALLAVPQFHVYDNPEAFLTCNYDPAKALCHPDRTHPPGRSTSPAIDRCDPACANIARTDIHIAALRSEIARLREEIVEPATPMPLRERLGQRAAHLDKLVEQHERTRITNREETDVDR</sequence>
<dbReference type="Proteomes" id="UP000183407">
    <property type="component" value="Unassembled WGS sequence"/>
</dbReference>
<accession>A0A1H4SDW4</accession>
<evidence type="ECO:0008006" key="3">
    <source>
        <dbReference type="Google" id="ProtNLM"/>
    </source>
</evidence>
<dbReference type="OrthoDB" id="8776710at2"/>
<protein>
    <recommendedName>
        <fullName evidence="3">Integrase</fullName>
    </recommendedName>
</protein>
<organism evidence="1 2">
    <name type="scientific">Rhodococcus jostii</name>
    <dbReference type="NCBI Taxonomy" id="132919"/>
    <lineage>
        <taxon>Bacteria</taxon>
        <taxon>Bacillati</taxon>
        <taxon>Actinomycetota</taxon>
        <taxon>Actinomycetes</taxon>
        <taxon>Mycobacteriales</taxon>
        <taxon>Nocardiaceae</taxon>
        <taxon>Rhodococcus</taxon>
    </lineage>
</organism>